<dbReference type="EMBL" id="KZ365812">
    <property type="protein sequence ID" value="PIO57383.1"/>
    <property type="molecule type" value="Genomic_DNA"/>
</dbReference>
<evidence type="ECO:0000313" key="2">
    <source>
        <dbReference type="Proteomes" id="UP000230423"/>
    </source>
</evidence>
<sequence>MTPFNKRAFDSLAGSGFTGFDKRSPIGLNGGYFYPLQEEAMLL</sequence>
<name>A0A2G9THD6_TELCI</name>
<accession>A0A2G9THD6</accession>
<dbReference type="OrthoDB" id="6093641at2759"/>
<gene>
    <name evidence="1" type="ORF">TELCIR_21209</name>
</gene>
<evidence type="ECO:0000313" key="1">
    <source>
        <dbReference type="EMBL" id="PIO57383.1"/>
    </source>
</evidence>
<keyword evidence="2" id="KW-1185">Reference proteome</keyword>
<protein>
    <submittedName>
        <fullName evidence="1">Uncharacterized protein</fullName>
    </submittedName>
</protein>
<reference evidence="1 2" key="1">
    <citation type="submission" date="2015-09" db="EMBL/GenBank/DDBJ databases">
        <title>Draft genome of the parasitic nematode Teladorsagia circumcincta isolate WARC Sus (inbred).</title>
        <authorList>
            <person name="Mitreva M."/>
        </authorList>
    </citation>
    <scope>NUCLEOTIDE SEQUENCE [LARGE SCALE GENOMIC DNA]</scope>
    <source>
        <strain evidence="1 2">S</strain>
    </source>
</reference>
<organism evidence="1 2">
    <name type="scientific">Teladorsagia circumcincta</name>
    <name type="common">Brown stomach worm</name>
    <name type="synonym">Ostertagia circumcincta</name>
    <dbReference type="NCBI Taxonomy" id="45464"/>
    <lineage>
        <taxon>Eukaryota</taxon>
        <taxon>Metazoa</taxon>
        <taxon>Ecdysozoa</taxon>
        <taxon>Nematoda</taxon>
        <taxon>Chromadorea</taxon>
        <taxon>Rhabditida</taxon>
        <taxon>Rhabditina</taxon>
        <taxon>Rhabditomorpha</taxon>
        <taxon>Strongyloidea</taxon>
        <taxon>Trichostrongylidae</taxon>
        <taxon>Teladorsagia</taxon>
    </lineage>
</organism>
<dbReference type="AlphaFoldDB" id="A0A2G9THD6"/>
<dbReference type="Proteomes" id="UP000230423">
    <property type="component" value="Unassembled WGS sequence"/>
</dbReference>
<proteinExistence type="predicted"/>